<organism evidence="3 4">
    <name type="scientific">Trueperella bialowiezensis</name>
    <dbReference type="NCBI Taxonomy" id="312285"/>
    <lineage>
        <taxon>Bacteria</taxon>
        <taxon>Bacillati</taxon>
        <taxon>Actinomycetota</taxon>
        <taxon>Actinomycetes</taxon>
        <taxon>Actinomycetales</taxon>
        <taxon>Actinomycetaceae</taxon>
        <taxon>Trueperella</taxon>
    </lineage>
</organism>
<sequence>MDTISHYELRNYSSKILRRVEAGESFVVTDNGRAVARVIPAPRSPIDRDLAAGVAIAARREPDFDSTPLVDGPSTVDILNDIRRDY</sequence>
<dbReference type="InterPro" id="IPR006442">
    <property type="entry name" value="Antitoxin_Phd/YefM"/>
</dbReference>
<evidence type="ECO:0000313" key="3">
    <source>
        <dbReference type="EMBL" id="VEI13831.1"/>
    </source>
</evidence>
<dbReference type="KEGG" id="tbw:NCTC13354_01554"/>
<accession>A0A3S4V7N4</accession>
<dbReference type="EMBL" id="LR134476">
    <property type="protein sequence ID" value="VEI13831.1"/>
    <property type="molecule type" value="Genomic_DNA"/>
</dbReference>
<dbReference type="RefSeq" id="WP_126416893.1">
    <property type="nucleotide sequence ID" value="NZ_LR134476.1"/>
</dbReference>
<dbReference type="Pfam" id="PF02604">
    <property type="entry name" value="PhdYeFM_antitox"/>
    <property type="match status" value="1"/>
</dbReference>
<evidence type="ECO:0000256" key="1">
    <source>
        <dbReference type="ARBA" id="ARBA00009981"/>
    </source>
</evidence>
<protein>
    <recommendedName>
        <fullName evidence="2">Antitoxin</fullName>
    </recommendedName>
</protein>
<evidence type="ECO:0000313" key="4">
    <source>
        <dbReference type="Proteomes" id="UP000269542"/>
    </source>
</evidence>
<dbReference type="SUPFAM" id="SSF143120">
    <property type="entry name" value="YefM-like"/>
    <property type="match status" value="1"/>
</dbReference>
<dbReference type="NCBIfam" id="TIGR01552">
    <property type="entry name" value="phd_fam"/>
    <property type="match status" value="1"/>
</dbReference>
<comment type="similarity">
    <text evidence="1 2">Belongs to the phD/YefM antitoxin family.</text>
</comment>
<comment type="function">
    <text evidence="2">Antitoxin component of a type II toxin-antitoxin (TA) system.</text>
</comment>
<dbReference type="OrthoDB" id="4419580at2"/>
<proteinExistence type="inferred from homology"/>
<keyword evidence="4" id="KW-1185">Reference proteome</keyword>
<gene>
    <name evidence="3" type="ORF">NCTC13354_01554</name>
</gene>
<reference evidence="3 4" key="1">
    <citation type="submission" date="2018-12" db="EMBL/GenBank/DDBJ databases">
        <authorList>
            <consortium name="Pathogen Informatics"/>
        </authorList>
    </citation>
    <scope>NUCLEOTIDE SEQUENCE [LARGE SCALE GENOMIC DNA]</scope>
    <source>
        <strain evidence="3 4">NCTC13354</strain>
    </source>
</reference>
<name>A0A3S4V7N4_9ACTO</name>
<dbReference type="InterPro" id="IPR036165">
    <property type="entry name" value="YefM-like_sf"/>
</dbReference>
<evidence type="ECO:0000256" key="2">
    <source>
        <dbReference type="RuleBase" id="RU362080"/>
    </source>
</evidence>
<dbReference type="AlphaFoldDB" id="A0A3S4V7N4"/>
<dbReference type="Gene3D" id="3.40.1620.10">
    <property type="entry name" value="YefM-like domain"/>
    <property type="match status" value="1"/>
</dbReference>
<dbReference type="Proteomes" id="UP000269542">
    <property type="component" value="Chromosome"/>
</dbReference>